<dbReference type="Proteomes" id="UP000507245">
    <property type="component" value="Unassembled WGS sequence"/>
</dbReference>
<sequence length="101" mass="11610">MKFNLQVTVIIKELRLFHLGSEQLLRSFKAACLEEGDHIHCFHQSLAPSSLSYVTPDRQTVLKRCYCDDFDKGKRYLGWFRKKDMGALTSLQAAAFALRAE</sequence>
<protein>
    <submittedName>
        <fullName evidence="1">Uncharacterized protein</fullName>
    </submittedName>
</protein>
<proteinExistence type="predicted"/>
<organism evidence="1 2">
    <name type="scientific">Prunus armeniaca</name>
    <name type="common">Apricot</name>
    <name type="synonym">Armeniaca vulgaris</name>
    <dbReference type="NCBI Taxonomy" id="36596"/>
    <lineage>
        <taxon>Eukaryota</taxon>
        <taxon>Viridiplantae</taxon>
        <taxon>Streptophyta</taxon>
        <taxon>Embryophyta</taxon>
        <taxon>Tracheophyta</taxon>
        <taxon>Spermatophyta</taxon>
        <taxon>Magnoliopsida</taxon>
        <taxon>eudicotyledons</taxon>
        <taxon>Gunneridae</taxon>
        <taxon>Pentapetalae</taxon>
        <taxon>rosids</taxon>
        <taxon>fabids</taxon>
        <taxon>Rosales</taxon>
        <taxon>Rosaceae</taxon>
        <taxon>Amygdaloideae</taxon>
        <taxon>Amygdaleae</taxon>
        <taxon>Prunus</taxon>
    </lineage>
</organism>
<dbReference type="EMBL" id="CAEKKB010000001">
    <property type="protein sequence ID" value="CAB4293322.1"/>
    <property type="molecule type" value="Genomic_DNA"/>
</dbReference>
<keyword evidence="2" id="KW-1185">Reference proteome</keyword>
<name>A0A6J5W037_PRUAR</name>
<evidence type="ECO:0000313" key="1">
    <source>
        <dbReference type="EMBL" id="CAB4293322.1"/>
    </source>
</evidence>
<reference evidence="2" key="1">
    <citation type="journal article" date="2020" name="Genome Biol.">
        <title>Gamete binning: chromosome-level and haplotype-resolved genome assembly enabled by high-throughput single-cell sequencing of gamete genomes.</title>
        <authorList>
            <person name="Campoy J.A."/>
            <person name="Sun H."/>
            <person name="Goel M."/>
            <person name="Jiao W.-B."/>
            <person name="Folz-Donahue K."/>
            <person name="Wang N."/>
            <person name="Rubio M."/>
            <person name="Liu C."/>
            <person name="Kukat C."/>
            <person name="Ruiz D."/>
            <person name="Huettel B."/>
            <person name="Schneeberger K."/>
        </authorList>
    </citation>
    <scope>NUCLEOTIDE SEQUENCE [LARGE SCALE GENOMIC DNA]</scope>
    <source>
        <strain evidence="2">cv. Rojo Pasion</strain>
    </source>
</reference>
<gene>
    <name evidence="1" type="ORF">ORAREDHAP_LOCUS2154</name>
</gene>
<dbReference type="AlphaFoldDB" id="A0A6J5W037"/>
<accession>A0A6J5W037</accession>
<evidence type="ECO:0000313" key="2">
    <source>
        <dbReference type="Proteomes" id="UP000507245"/>
    </source>
</evidence>